<organism evidence="1 2">
    <name type="scientific">Streptomyces hydrogenans</name>
    <dbReference type="NCBI Taxonomy" id="1873719"/>
    <lineage>
        <taxon>Bacteria</taxon>
        <taxon>Bacillati</taxon>
        <taxon>Actinomycetota</taxon>
        <taxon>Actinomycetes</taxon>
        <taxon>Kitasatosporales</taxon>
        <taxon>Streptomycetaceae</taxon>
        <taxon>Streptomyces</taxon>
    </lineage>
</organism>
<sequence>MRVRVWVRFRGEAGLAAPLAGVGLTRASGRPCKARTRAPGTCSLAAEISFGAIQLAFVRYAGASGVRRGRSGLIVSAADGVGYGR</sequence>
<dbReference type="Proteomes" id="UP001052739">
    <property type="component" value="Unassembled WGS sequence"/>
</dbReference>
<comment type="caution">
    <text evidence="1">The sequence shown here is derived from an EMBL/GenBank/DDBJ whole genome shotgun (WGS) entry which is preliminary data.</text>
</comment>
<keyword evidence="2" id="KW-1185">Reference proteome</keyword>
<reference evidence="1" key="1">
    <citation type="submission" date="2024-05" db="EMBL/GenBank/DDBJ databases">
        <title>Whole genome shotgun sequence of Streptomyces hydrogenans NBRC 13475.</title>
        <authorList>
            <person name="Komaki H."/>
            <person name="Tamura T."/>
        </authorList>
    </citation>
    <scope>NUCLEOTIDE SEQUENCE</scope>
    <source>
        <strain evidence="1">NBRC 13475</strain>
    </source>
</reference>
<dbReference type="EMBL" id="BNDW01000023">
    <property type="protein sequence ID" value="GHI22742.1"/>
    <property type="molecule type" value="Genomic_DNA"/>
</dbReference>
<name>A0ABQ3PCL2_9ACTN</name>
<protein>
    <submittedName>
        <fullName evidence="1">Uncharacterized protein</fullName>
    </submittedName>
</protein>
<accession>A0ABQ3PCL2</accession>
<proteinExistence type="predicted"/>
<evidence type="ECO:0000313" key="1">
    <source>
        <dbReference type="EMBL" id="GHI22742.1"/>
    </source>
</evidence>
<gene>
    <name evidence="1" type="ORF">Shyd_41130</name>
</gene>
<evidence type="ECO:0000313" key="2">
    <source>
        <dbReference type="Proteomes" id="UP001052739"/>
    </source>
</evidence>